<dbReference type="EMBL" id="AP003294">
    <property type="protein sequence ID" value="BAD72398.1"/>
    <property type="molecule type" value="Genomic_DNA"/>
</dbReference>
<evidence type="ECO:0000256" key="1">
    <source>
        <dbReference type="SAM" id="MobiDB-lite"/>
    </source>
</evidence>
<dbReference type="Proteomes" id="UP000000763">
    <property type="component" value="Chromosome 1"/>
</dbReference>
<accession>Q5SN06</accession>
<evidence type="ECO:0000313" key="2">
    <source>
        <dbReference type="EMBL" id="BAD72332.1"/>
    </source>
</evidence>
<feature type="compositionally biased region" description="Basic and acidic residues" evidence="1">
    <location>
        <begin position="179"/>
        <end position="188"/>
    </location>
</feature>
<evidence type="ECO:0000313" key="3">
    <source>
        <dbReference type="EMBL" id="BAD72398.1"/>
    </source>
</evidence>
<gene>
    <name evidence="2" type="ORF">OSJNBa0049H05.32</name>
    <name evidence="3" type="ORF">P0694A04.2</name>
</gene>
<feature type="compositionally biased region" description="Basic and acidic residues" evidence="1">
    <location>
        <begin position="114"/>
        <end position="151"/>
    </location>
</feature>
<sequence length="267" mass="30516">MDHGDRKPWPNAAVEVVLTRVRGNEGSGDEPRRRRGGRGGSRPREPDGGDGVVRRLAAAGAAKMAAAKGCTARERWEARESAAKWGKSERERRRCLNRGRGNRTWPGEAGIAGRRGEWGRRERRDSIFESRPSRARARAGERGEWARETRRTRGRGRRGPEEAETWARRRLRRRRRERDRREVGEGPDRWAPPVGDPGEEGGGRPGWASACGRPSKGEGRKEGIGRRPIRKKEEKGREKKKKKEKGFSLELKYFLLNFNWLKLFLEL</sequence>
<feature type="compositionally biased region" description="Low complexity" evidence="1">
    <location>
        <begin position="102"/>
        <end position="112"/>
    </location>
</feature>
<reference evidence="4" key="2">
    <citation type="journal article" date="2005" name="Nature">
        <title>The map-based sequence of the rice genome.</title>
        <authorList>
            <consortium name="International rice genome sequencing project (IRGSP)"/>
            <person name="Matsumoto T."/>
            <person name="Wu J."/>
            <person name="Kanamori H."/>
            <person name="Katayose Y."/>
            <person name="Fujisawa M."/>
            <person name="Namiki N."/>
            <person name="Mizuno H."/>
            <person name="Yamamoto K."/>
            <person name="Antonio B.A."/>
            <person name="Baba T."/>
            <person name="Sakata K."/>
            <person name="Nagamura Y."/>
            <person name="Aoki H."/>
            <person name="Arikawa K."/>
            <person name="Arita K."/>
            <person name="Bito T."/>
            <person name="Chiden Y."/>
            <person name="Fujitsuka N."/>
            <person name="Fukunaka R."/>
            <person name="Hamada M."/>
            <person name="Harada C."/>
            <person name="Hayashi A."/>
            <person name="Hijishita S."/>
            <person name="Honda M."/>
            <person name="Hosokawa S."/>
            <person name="Ichikawa Y."/>
            <person name="Idonuma A."/>
            <person name="Iijima M."/>
            <person name="Ikeda M."/>
            <person name="Ikeno M."/>
            <person name="Ito K."/>
            <person name="Ito S."/>
            <person name="Ito T."/>
            <person name="Ito Y."/>
            <person name="Ito Y."/>
            <person name="Iwabuchi A."/>
            <person name="Kamiya K."/>
            <person name="Karasawa W."/>
            <person name="Kurita K."/>
            <person name="Katagiri S."/>
            <person name="Kikuta A."/>
            <person name="Kobayashi H."/>
            <person name="Kobayashi N."/>
            <person name="Machita K."/>
            <person name="Maehara T."/>
            <person name="Masukawa M."/>
            <person name="Mizubayashi T."/>
            <person name="Mukai Y."/>
            <person name="Nagasaki H."/>
            <person name="Nagata Y."/>
            <person name="Naito S."/>
            <person name="Nakashima M."/>
            <person name="Nakama Y."/>
            <person name="Nakamichi Y."/>
            <person name="Nakamura M."/>
            <person name="Meguro A."/>
            <person name="Negishi M."/>
            <person name="Ohta I."/>
            <person name="Ohta T."/>
            <person name="Okamoto M."/>
            <person name="Ono N."/>
            <person name="Saji S."/>
            <person name="Sakaguchi M."/>
            <person name="Sakai K."/>
            <person name="Shibata M."/>
            <person name="Shimokawa T."/>
            <person name="Song J."/>
            <person name="Takazaki Y."/>
            <person name="Terasawa K."/>
            <person name="Tsugane M."/>
            <person name="Tsuji K."/>
            <person name="Ueda S."/>
            <person name="Waki K."/>
            <person name="Yamagata H."/>
            <person name="Yamamoto M."/>
            <person name="Yamamoto S."/>
            <person name="Yamane H."/>
            <person name="Yoshiki S."/>
            <person name="Yoshihara R."/>
            <person name="Yukawa K."/>
            <person name="Zhong H."/>
            <person name="Yano M."/>
            <person name="Yuan Q."/>
            <person name="Ouyang S."/>
            <person name="Liu J."/>
            <person name="Jones K.M."/>
            <person name="Gansberger K."/>
            <person name="Moffat K."/>
            <person name="Hill J."/>
            <person name="Bera J."/>
            <person name="Fadrosh D."/>
            <person name="Jin S."/>
            <person name="Johri S."/>
            <person name="Kim M."/>
            <person name="Overton L."/>
            <person name="Reardon M."/>
            <person name="Tsitrin T."/>
            <person name="Vuong H."/>
            <person name="Weaver B."/>
            <person name="Ciecko A."/>
            <person name="Tallon L."/>
            <person name="Jackson J."/>
            <person name="Pai G."/>
            <person name="Aken S.V."/>
            <person name="Utterback T."/>
            <person name="Reidmuller S."/>
            <person name="Feldblyum T."/>
            <person name="Hsiao J."/>
            <person name="Zismann V."/>
            <person name="Iobst S."/>
            <person name="de Vazeille A.R."/>
            <person name="Buell C.R."/>
            <person name="Ying K."/>
            <person name="Li Y."/>
            <person name="Lu T."/>
            <person name="Huang Y."/>
            <person name="Zhao Q."/>
            <person name="Feng Q."/>
            <person name="Zhang L."/>
            <person name="Zhu J."/>
            <person name="Weng Q."/>
            <person name="Mu J."/>
            <person name="Lu Y."/>
            <person name="Fan D."/>
            <person name="Liu Y."/>
            <person name="Guan J."/>
            <person name="Zhang Y."/>
            <person name="Yu S."/>
            <person name="Liu X."/>
            <person name="Zhang Y."/>
            <person name="Hong G."/>
            <person name="Han B."/>
            <person name="Choisne N."/>
            <person name="Demange N."/>
            <person name="Orjeda G."/>
            <person name="Samain S."/>
            <person name="Cattolico L."/>
            <person name="Pelletier E."/>
            <person name="Couloux A."/>
            <person name="Segurens B."/>
            <person name="Wincker P."/>
            <person name="D'Hont A."/>
            <person name="Scarpelli C."/>
            <person name="Weissenbach J."/>
            <person name="Salanoubat M."/>
            <person name="Quetier F."/>
            <person name="Yu Y."/>
            <person name="Kim H.R."/>
            <person name="Rambo T."/>
            <person name="Currie J."/>
            <person name="Collura K."/>
            <person name="Luo M."/>
            <person name="Yang T."/>
            <person name="Ammiraju J.S.S."/>
            <person name="Engler F."/>
            <person name="Soderlund C."/>
            <person name="Wing R.A."/>
            <person name="Palmer L.E."/>
            <person name="de la Bastide M."/>
            <person name="Spiegel L."/>
            <person name="Nascimento L."/>
            <person name="Zutavern T."/>
            <person name="O'Shaughnessy A."/>
            <person name="Dike S."/>
            <person name="Dedhia N."/>
            <person name="Preston R."/>
            <person name="Balija V."/>
            <person name="McCombie W.R."/>
            <person name="Chow T."/>
            <person name="Chen H."/>
            <person name="Chung M."/>
            <person name="Chen C."/>
            <person name="Shaw J."/>
            <person name="Wu H."/>
            <person name="Hsiao K."/>
            <person name="Chao Y."/>
            <person name="Chu M."/>
            <person name="Cheng C."/>
            <person name="Hour A."/>
            <person name="Lee P."/>
            <person name="Lin S."/>
            <person name="Lin Y."/>
            <person name="Liou J."/>
            <person name="Liu S."/>
            <person name="Hsing Y."/>
            <person name="Raghuvanshi S."/>
            <person name="Mohanty A."/>
            <person name="Bharti A.K."/>
            <person name="Gaur A."/>
            <person name="Gupta V."/>
            <person name="Kumar D."/>
            <person name="Ravi V."/>
            <person name="Vij S."/>
            <person name="Kapur A."/>
            <person name="Khurana P."/>
            <person name="Khurana P."/>
            <person name="Khurana J.P."/>
            <person name="Tyagi A.K."/>
            <person name="Gaikwad K."/>
            <person name="Singh A."/>
            <person name="Dalal V."/>
            <person name="Srivastava S."/>
            <person name="Dixit A."/>
            <person name="Pal A.K."/>
            <person name="Ghazi I.A."/>
            <person name="Yadav M."/>
            <person name="Pandit A."/>
            <person name="Bhargava A."/>
            <person name="Sureshbabu K."/>
            <person name="Batra K."/>
            <person name="Sharma T.R."/>
            <person name="Mohapatra T."/>
            <person name="Singh N.K."/>
            <person name="Messing J."/>
            <person name="Nelson A.B."/>
            <person name="Fuks G."/>
            <person name="Kavchok S."/>
            <person name="Keizer G."/>
            <person name="Linton E."/>
            <person name="Llaca V."/>
            <person name="Song R."/>
            <person name="Tanyolac B."/>
            <person name="Young S."/>
            <person name="Ho-Il K."/>
            <person name="Hahn J.H."/>
            <person name="Sangsakoo G."/>
            <person name="Vanavichit A."/>
            <person name="de Mattos Luiz.A.T."/>
            <person name="Zimmer P.D."/>
            <person name="Malone G."/>
            <person name="Dellagostin O."/>
            <person name="de Oliveira A.C."/>
            <person name="Bevan M."/>
            <person name="Bancroft I."/>
            <person name="Minx P."/>
            <person name="Cordum H."/>
            <person name="Wilson R."/>
            <person name="Cheng Z."/>
            <person name="Jin W."/>
            <person name="Jiang J."/>
            <person name="Leong S.A."/>
            <person name="Iwama H."/>
            <person name="Gojobori T."/>
            <person name="Itoh T."/>
            <person name="Niimura Y."/>
            <person name="Fujii Y."/>
            <person name="Habara T."/>
            <person name="Sakai H."/>
            <person name="Sato Y."/>
            <person name="Wilson G."/>
            <person name="Kumar K."/>
            <person name="McCouch S."/>
            <person name="Juretic N."/>
            <person name="Hoen D."/>
            <person name="Wright S."/>
            <person name="Bruskiewich R."/>
            <person name="Bureau T."/>
            <person name="Miyao A."/>
            <person name="Hirochika H."/>
            <person name="Nishikawa T."/>
            <person name="Kadowaki K."/>
            <person name="Sugiura M."/>
            <person name="Burr B."/>
            <person name="Sasaki T."/>
        </authorList>
    </citation>
    <scope>NUCLEOTIDE SEQUENCE [LARGE SCALE GENOMIC DNA]</scope>
    <source>
        <strain evidence="4">cv. Nipponbare</strain>
    </source>
</reference>
<feature type="compositionally biased region" description="Basic and acidic residues" evidence="1">
    <location>
        <begin position="158"/>
        <end position="167"/>
    </location>
</feature>
<evidence type="ECO:0000313" key="4">
    <source>
        <dbReference type="Proteomes" id="UP000000763"/>
    </source>
</evidence>
<reference evidence="3" key="1">
    <citation type="journal article" date="2002" name="Nature">
        <title>The genome sequence and structure of rice chromosome 1.</title>
        <authorList>
            <person name="Sasaki T."/>
            <person name="Matsumoto T."/>
            <person name="Yamamoto K."/>
            <person name="Sakata K."/>
            <person name="Baba T."/>
            <person name="Katayose Y."/>
            <person name="Wu J."/>
            <person name="Niimura Y."/>
            <person name="Cheng Z."/>
            <person name="Nagamura Y."/>
            <person name="Antonio B.A."/>
            <person name="Kanamori H."/>
            <person name="Hosokawa S."/>
            <person name="Masukawa M."/>
            <person name="Arikawa K."/>
            <person name="Chiden Y."/>
            <person name="Hayashi M."/>
            <person name="Okamoto M."/>
            <person name="Ando T."/>
            <person name="Aoki H."/>
            <person name="Arita K."/>
            <person name="Hamada M."/>
            <person name="Harada C."/>
            <person name="Hijishita S."/>
            <person name="Honda M."/>
            <person name="Ichikawa Y."/>
            <person name="Idonuma A."/>
            <person name="Iijima M."/>
            <person name="Ikeda M."/>
            <person name="Ikeno M."/>
            <person name="Itoh S."/>
            <person name="Itoh T."/>
            <person name="Itoh Y."/>
            <person name="Itoh Y."/>
            <person name="Iwabuchi A."/>
            <person name="Kamiya K."/>
            <person name="Karasawa W."/>
            <person name="Katagiri S."/>
            <person name="Kikuta A."/>
            <person name="Kobayashi N."/>
            <person name="Kono I."/>
            <person name="Machita K."/>
            <person name="Maehara T."/>
            <person name="Mizuno H."/>
            <person name="Mizubayashi T."/>
            <person name="Mukai Y."/>
            <person name="Nagasaki H."/>
            <person name="Nakashima M."/>
            <person name="Nakama Y."/>
            <person name="Nakamichi Y."/>
            <person name="Nakamura M."/>
            <person name="Namiki N."/>
            <person name="Negishi M."/>
            <person name="Ohta I."/>
            <person name="Ono N."/>
            <person name="Saji S."/>
            <person name="Sakai K."/>
            <person name="Shibata M."/>
            <person name="Shimokawa T."/>
            <person name="Shomura A."/>
            <person name="Song J."/>
            <person name="Takazaki Y."/>
            <person name="Terasawa K."/>
            <person name="Tsuji K."/>
            <person name="Waki K."/>
            <person name="Yamagata H."/>
            <person name="Yamane H."/>
            <person name="Yoshiki S."/>
            <person name="Yoshihara R."/>
            <person name="Yukawa K."/>
            <person name="Zhong H."/>
            <person name="Iwama H."/>
            <person name="Endo T."/>
            <person name="Ito H."/>
            <person name="Hahn J.H."/>
            <person name="Kim H.I."/>
            <person name="Eun M.Y."/>
            <person name="Yano M."/>
            <person name="Jiang J."/>
            <person name="Gojobori T."/>
        </authorList>
    </citation>
    <scope>NUCLEOTIDE SEQUENCE</scope>
</reference>
<dbReference type="AlphaFoldDB" id="Q5SN06"/>
<proteinExistence type="predicted"/>
<feature type="compositionally biased region" description="Basic and acidic residues" evidence="1">
    <location>
        <begin position="215"/>
        <end position="237"/>
    </location>
</feature>
<reference evidence="4" key="3">
    <citation type="journal article" date="2008" name="Nucleic Acids Res.">
        <title>The rice annotation project database (RAP-DB): 2008 update.</title>
        <authorList>
            <consortium name="The rice annotation project (RAP)"/>
        </authorList>
    </citation>
    <scope>GENOME REANNOTATION</scope>
    <source>
        <strain evidence="4">cv. Nipponbare</strain>
    </source>
</reference>
<name>Q5SN06_ORYSJ</name>
<organism evidence="3">
    <name type="scientific">Oryza sativa subsp. japonica</name>
    <name type="common">Rice</name>
    <dbReference type="NCBI Taxonomy" id="39947"/>
    <lineage>
        <taxon>Eukaryota</taxon>
        <taxon>Viridiplantae</taxon>
        <taxon>Streptophyta</taxon>
        <taxon>Embryophyta</taxon>
        <taxon>Tracheophyta</taxon>
        <taxon>Spermatophyta</taxon>
        <taxon>Magnoliopsida</taxon>
        <taxon>Liliopsida</taxon>
        <taxon>Poales</taxon>
        <taxon>Poaceae</taxon>
        <taxon>BOP clade</taxon>
        <taxon>Oryzoideae</taxon>
        <taxon>Oryzeae</taxon>
        <taxon>Oryzinae</taxon>
        <taxon>Oryza</taxon>
        <taxon>Oryza sativa</taxon>
    </lineage>
</organism>
<feature type="region of interest" description="Disordered" evidence="1">
    <location>
        <begin position="19"/>
        <end position="51"/>
    </location>
</feature>
<protein>
    <submittedName>
        <fullName evidence="3">Plant disease resistance polyprotein-like</fullName>
    </submittedName>
</protein>
<dbReference type="Proteomes" id="UP000817658">
    <property type="component" value="Chromosome 1"/>
</dbReference>
<feature type="compositionally biased region" description="Basic residues" evidence="1">
    <location>
        <begin position="168"/>
        <end position="178"/>
    </location>
</feature>
<dbReference type="EMBL" id="AP003212">
    <property type="protein sequence ID" value="BAD72332.1"/>
    <property type="molecule type" value="Genomic_DNA"/>
</dbReference>
<feature type="compositionally biased region" description="Basic and acidic residues" evidence="1">
    <location>
        <begin position="71"/>
        <end position="94"/>
    </location>
</feature>
<feature type="region of interest" description="Disordered" evidence="1">
    <location>
        <begin position="66"/>
        <end position="244"/>
    </location>
</feature>